<reference evidence="1 4" key="2">
    <citation type="submission" date="2018-10" db="EMBL/GenBank/DDBJ databases">
        <title>Genomic Encyclopedia of Type Strains, Phase IV (KMG-IV): sequencing the most valuable type-strain genomes for metagenomic binning, comparative biology and taxonomic classification.</title>
        <authorList>
            <person name="Goeker M."/>
        </authorList>
    </citation>
    <scope>NUCLEOTIDE SEQUENCE [LARGE SCALE GENOMIC DNA]</scope>
    <source>
        <strain evidence="1 4">DSM 5079</strain>
    </source>
</reference>
<protein>
    <submittedName>
        <fullName evidence="2">Uncharacterized protein</fullName>
    </submittedName>
</protein>
<dbReference type="Proteomes" id="UP000251313">
    <property type="component" value="Unassembled WGS sequence"/>
</dbReference>
<accession>A0AB38FRU9</accession>
<evidence type="ECO:0000313" key="1">
    <source>
        <dbReference type="EMBL" id="RKR64660.1"/>
    </source>
</evidence>
<gene>
    <name evidence="1" type="ORF">C7387_1361</name>
    <name evidence="2" type="ORF">NCTC11967_00873</name>
</gene>
<dbReference type="EMBL" id="RBIZ01000003">
    <property type="protein sequence ID" value="RKR64660.1"/>
    <property type="molecule type" value="Genomic_DNA"/>
</dbReference>
<keyword evidence="4" id="KW-1185">Reference proteome</keyword>
<dbReference type="AlphaFoldDB" id="A0AB38FRU9"/>
<evidence type="ECO:0000313" key="3">
    <source>
        <dbReference type="Proteomes" id="UP000251313"/>
    </source>
</evidence>
<evidence type="ECO:0000313" key="4">
    <source>
        <dbReference type="Proteomes" id="UP000267341"/>
    </source>
</evidence>
<evidence type="ECO:0000313" key="2">
    <source>
        <dbReference type="EMBL" id="SQA60785.1"/>
    </source>
</evidence>
<sequence length="115" mass="13781">MQRQYGTLIEIPSFNRTENGLIEKGYGFIMYLQNENVLFEAWNFFTDTHYPEYDIHIRQQAVATLLNNNDCQQRLRAERYPWQEIAQQNDGGDDITDGPEHFGIRKLWPAWRWQV</sequence>
<comment type="caution">
    <text evidence="2">The sequence shown here is derived from an EMBL/GenBank/DDBJ whole genome shotgun (WGS) entry which is preliminary data.</text>
</comment>
<proteinExistence type="predicted"/>
<name>A0AB38FRU9_9ENTR</name>
<dbReference type="EMBL" id="UAVL01000001">
    <property type="protein sequence ID" value="SQA60785.1"/>
    <property type="molecule type" value="Genomic_DNA"/>
</dbReference>
<organism evidence="2 3">
    <name type="scientific">Yokenella regensburgei</name>
    <dbReference type="NCBI Taxonomy" id="158877"/>
    <lineage>
        <taxon>Bacteria</taxon>
        <taxon>Pseudomonadati</taxon>
        <taxon>Pseudomonadota</taxon>
        <taxon>Gammaproteobacteria</taxon>
        <taxon>Enterobacterales</taxon>
        <taxon>Enterobacteriaceae</taxon>
        <taxon>Yokenella</taxon>
    </lineage>
</organism>
<dbReference type="Proteomes" id="UP000267341">
    <property type="component" value="Unassembled WGS sequence"/>
</dbReference>
<reference evidence="2 3" key="1">
    <citation type="submission" date="2018-06" db="EMBL/GenBank/DDBJ databases">
        <authorList>
            <consortium name="Pathogen Informatics"/>
            <person name="Doyle S."/>
        </authorList>
    </citation>
    <scope>NUCLEOTIDE SEQUENCE [LARGE SCALE GENOMIC DNA]</scope>
    <source>
        <strain evidence="2 3">NCTC11967</strain>
    </source>
</reference>